<keyword evidence="5" id="KW-0864">Zinc transport</keyword>
<keyword evidence="7" id="KW-0406">Ion transport</keyword>
<dbReference type="PANTHER" id="PTHR11562">
    <property type="entry name" value="CATION EFFLUX PROTEIN/ ZINC TRANSPORTER"/>
    <property type="match status" value="1"/>
</dbReference>
<dbReference type="GO" id="GO:0005385">
    <property type="term" value="F:zinc ion transmembrane transporter activity"/>
    <property type="evidence" value="ECO:0007669"/>
    <property type="project" value="TreeGrafter"/>
</dbReference>
<dbReference type="GO" id="GO:0005886">
    <property type="term" value="C:plasma membrane"/>
    <property type="evidence" value="ECO:0007669"/>
    <property type="project" value="TreeGrafter"/>
</dbReference>
<accession>A0AA49GP72</accession>
<reference evidence="13" key="1">
    <citation type="journal article" date="2023" name="Comput. Struct. Biotechnol. J.">
        <title>Discovery of a novel marine Bacteroidetes with a rich repertoire of carbohydrate-active enzymes.</title>
        <authorList>
            <person name="Chen B."/>
            <person name="Liu G."/>
            <person name="Chen Q."/>
            <person name="Wang H."/>
            <person name="Liu L."/>
            <person name="Tang K."/>
        </authorList>
    </citation>
    <scope>NUCLEOTIDE SEQUENCE</scope>
    <source>
        <strain evidence="13">TK19036</strain>
    </source>
</reference>
<evidence type="ECO:0000256" key="8">
    <source>
        <dbReference type="ARBA" id="ARBA00023136"/>
    </source>
</evidence>
<keyword evidence="4 10" id="KW-0812">Transmembrane</keyword>
<comment type="similarity">
    <text evidence="2">Belongs to the cation diffusion facilitator (CDF) transporter (TC 2.A.4) family. SLC30A subfamily.</text>
</comment>
<dbReference type="InterPro" id="IPR050681">
    <property type="entry name" value="CDF/SLC30A"/>
</dbReference>
<dbReference type="InterPro" id="IPR027469">
    <property type="entry name" value="Cation_efflux_TMD_sf"/>
</dbReference>
<dbReference type="InterPro" id="IPR002524">
    <property type="entry name" value="Cation_efflux"/>
</dbReference>
<dbReference type="Gene3D" id="3.30.70.1350">
    <property type="entry name" value="Cation efflux protein, cytoplasmic domain"/>
    <property type="match status" value="1"/>
</dbReference>
<dbReference type="Gene3D" id="1.20.1510.10">
    <property type="entry name" value="Cation efflux protein transmembrane domain"/>
    <property type="match status" value="1"/>
</dbReference>
<name>A0AA49GP72_9BACT</name>
<evidence type="ECO:0000256" key="3">
    <source>
        <dbReference type="ARBA" id="ARBA00022448"/>
    </source>
</evidence>
<keyword evidence="6 10" id="KW-1133">Transmembrane helix</keyword>
<feature type="transmembrane region" description="Helical" evidence="10">
    <location>
        <begin position="165"/>
        <end position="185"/>
    </location>
</feature>
<dbReference type="SUPFAM" id="SSF160240">
    <property type="entry name" value="Cation efflux protein cytoplasmic domain-like"/>
    <property type="match status" value="1"/>
</dbReference>
<evidence type="ECO:0000256" key="4">
    <source>
        <dbReference type="ARBA" id="ARBA00022692"/>
    </source>
</evidence>
<dbReference type="EMBL" id="CP120682">
    <property type="protein sequence ID" value="WKN36993.1"/>
    <property type="molecule type" value="Genomic_DNA"/>
</dbReference>
<feature type="region of interest" description="Disordered" evidence="9">
    <location>
        <begin position="1"/>
        <end position="21"/>
    </location>
</feature>
<keyword evidence="8 10" id="KW-0472">Membrane</keyword>
<dbReference type="NCBIfam" id="TIGR01297">
    <property type="entry name" value="CDF"/>
    <property type="match status" value="1"/>
</dbReference>
<dbReference type="InterPro" id="IPR058533">
    <property type="entry name" value="Cation_efflux_TM"/>
</dbReference>
<feature type="compositionally biased region" description="Basic residues" evidence="9">
    <location>
        <begin position="1"/>
        <end position="17"/>
    </location>
</feature>
<dbReference type="Pfam" id="PF16916">
    <property type="entry name" value="ZT_dimer"/>
    <property type="match status" value="1"/>
</dbReference>
<feature type="transmembrane region" description="Helical" evidence="10">
    <location>
        <begin position="34"/>
        <end position="52"/>
    </location>
</feature>
<evidence type="ECO:0000259" key="12">
    <source>
        <dbReference type="Pfam" id="PF16916"/>
    </source>
</evidence>
<dbReference type="SUPFAM" id="SSF161111">
    <property type="entry name" value="Cation efflux protein transmembrane domain-like"/>
    <property type="match status" value="1"/>
</dbReference>
<organism evidence="13">
    <name type="scientific">Roseihalotalea indica</name>
    <dbReference type="NCBI Taxonomy" id="2867963"/>
    <lineage>
        <taxon>Bacteria</taxon>
        <taxon>Pseudomonadati</taxon>
        <taxon>Bacteroidota</taxon>
        <taxon>Cytophagia</taxon>
        <taxon>Cytophagales</taxon>
        <taxon>Catalimonadaceae</taxon>
        <taxon>Roseihalotalea</taxon>
    </lineage>
</organism>
<dbReference type="PANTHER" id="PTHR11562:SF17">
    <property type="entry name" value="RE54080P-RELATED"/>
    <property type="match status" value="1"/>
</dbReference>
<protein>
    <submittedName>
        <fullName evidence="13">Cation diffusion facilitator family transporter</fullName>
    </submittedName>
</protein>
<evidence type="ECO:0000256" key="7">
    <source>
        <dbReference type="ARBA" id="ARBA00023065"/>
    </source>
</evidence>
<evidence type="ECO:0000256" key="1">
    <source>
        <dbReference type="ARBA" id="ARBA00004141"/>
    </source>
</evidence>
<feature type="domain" description="Cation efflux protein transmembrane" evidence="11">
    <location>
        <begin position="32"/>
        <end position="221"/>
    </location>
</feature>
<evidence type="ECO:0000256" key="2">
    <source>
        <dbReference type="ARBA" id="ARBA00008873"/>
    </source>
</evidence>
<comment type="subcellular location">
    <subcellularLocation>
        <location evidence="1">Membrane</location>
        <topology evidence="1">Multi-pass membrane protein</topology>
    </subcellularLocation>
</comment>
<sequence>MKETHHHSHNHSHHDHAHGHDHAHAHSITSNLKVAFFLNLTFTIIEFIGGIFTNSMAILADAIHDLGDTFAIGSSLFLENYAQKGRSKTFSFGYKRFSPLSALINAIILLVGSIIIIYESVPRLLNPEPVDYQGMLYLAIVGVLMNGAAVLRLKKSSDSINQRTVMLHLLEDALGWVAVLVGSIVMMLTDWALIDPLLSVGIALFILWNAFKNLRKVLRIFLQATPENMDIESIRQTLRSLDGVVDIHDTHLWTMDGQYHILSVHLVLEEDKRLNELSDLRVKVQEQLTAFHIDHITIQFEVLGEKCALQTH</sequence>
<evidence type="ECO:0000259" key="11">
    <source>
        <dbReference type="Pfam" id="PF01545"/>
    </source>
</evidence>
<gene>
    <name evidence="13" type="ORF">K4G66_32000</name>
</gene>
<dbReference type="AlphaFoldDB" id="A0AA49GP72"/>
<dbReference type="Pfam" id="PF01545">
    <property type="entry name" value="Cation_efflux"/>
    <property type="match status" value="1"/>
</dbReference>
<feature type="domain" description="Cation efflux protein cytoplasmic" evidence="12">
    <location>
        <begin position="226"/>
        <end position="301"/>
    </location>
</feature>
<feature type="transmembrane region" description="Helical" evidence="10">
    <location>
        <begin position="191"/>
        <end position="211"/>
    </location>
</feature>
<evidence type="ECO:0000256" key="9">
    <source>
        <dbReference type="SAM" id="MobiDB-lite"/>
    </source>
</evidence>
<dbReference type="InterPro" id="IPR027470">
    <property type="entry name" value="Cation_efflux_CTD"/>
</dbReference>
<keyword evidence="3" id="KW-0813">Transport</keyword>
<evidence type="ECO:0000313" key="13">
    <source>
        <dbReference type="EMBL" id="WKN36993.1"/>
    </source>
</evidence>
<keyword evidence="5" id="KW-0862">Zinc</keyword>
<feature type="transmembrane region" description="Helical" evidence="10">
    <location>
        <begin position="99"/>
        <end position="118"/>
    </location>
</feature>
<evidence type="ECO:0000256" key="6">
    <source>
        <dbReference type="ARBA" id="ARBA00022989"/>
    </source>
</evidence>
<evidence type="ECO:0000256" key="5">
    <source>
        <dbReference type="ARBA" id="ARBA00022906"/>
    </source>
</evidence>
<reference evidence="13" key="2">
    <citation type="journal article" date="2024" name="Antonie Van Leeuwenhoek">
        <title>Roseihalotalea indica gen. nov., sp. nov., a halophilic Bacteroidetes from mesopelagic Southwest Indian Ocean with higher carbohydrate metabolic potential.</title>
        <authorList>
            <person name="Chen B."/>
            <person name="Zhang M."/>
            <person name="Lin D."/>
            <person name="Ye J."/>
            <person name="Tang K."/>
        </authorList>
    </citation>
    <scope>NUCLEOTIDE SEQUENCE</scope>
    <source>
        <strain evidence="13">TK19036</strain>
    </source>
</reference>
<feature type="transmembrane region" description="Helical" evidence="10">
    <location>
        <begin position="134"/>
        <end position="153"/>
    </location>
</feature>
<proteinExistence type="inferred from homology"/>
<dbReference type="InterPro" id="IPR036837">
    <property type="entry name" value="Cation_efflux_CTD_sf"/>
</dbReference>
<evidence type="ECO:0000256" key="10">
    <source>
        <dbReference type="SAM" id="Phobius"/>
    </source>
</evidence>